<dbReference type="EMBL" id="JARAKF010000006">
    <property type="protein sequence ID" value="MDU9001897.1"/>
    <property type="molecule type" value="Genomic_DNA"/>
</dbReference>
<evidence type="ECO:0000313" key="1">
    <source>
        <dbReference type="EMBL" id="MDU9001897.1"/>
    </source>
</evidence>
<dbReference type="RefSeq" id="WP_266945452.1">
    <property type="nucleotide sequence ID" value="NZ_JAPEMK010000005.1"/>
</dbReference>
<accession>A0ABU3V6W0</accession>
<keyword evidence="2" id="KW-1185">Reference proteome</keyword>
<organism evidence="1 2">
    <name type="scientific">Streptomyces mirabilis</name>
    <dbReference type="NCBI Taxonomy" id="68239"/>
    <lineage>
        <taxon>Bacteria</taxon>
        <taxon>Bacillati</taxon>
        <taxon>Actinomycetota</taxon>
        <taxon>Actinomycetes</taxon>
        <taxon>Kitasatosporales</taxon>
        <taxon>Streptomycetaceae</taxon>
        <taxon>Streptomyces</taxon>
    </lineage>
</organism>
<proteinExistence type="predicted"/>
<protein>
    <submittedName>
        <fullName evidence="1">DUF6292 family protein</fullName>
    </submittedName>
</protein>
<sequence length="145" mass="15714">MLLQPPGLPGLLPRTLPHWPYATALDQALVGRGVPPGTVRLNLGGRPDERMRIRLSWDVSRCVGPGGIHLLWDEETGWAYAYVGPGYSIPRGPVTSLQHVYAAPESVAAAADSLVHTGRPPAEVHEEEWAQADAVRDAIDACRPR</sequence>
<name>A0ABU3V6W0_9ACTN</name>
<reference evidence="1 2" key="1">
    <citation type="submission" date="2023-02" db="EMBL/GenBank/DDBJ databases">
        <authorList>
            <person name="Maleckis M."/>
        </authorList>
    </citation>
    <scope>NUCLEOTIDE SEQUENCE [LARGE SCALE GENOMIC DNA]</scope>
    <source>
        <strain evidence="1 2">P8-A2</strain>
    </source>
</reference>
<dbReference type="Proteomes" id="UP001257627">
    <property type="component" value="Unassembled WGS sequence"/>
</dbReference>
<evidence type="ECO:0000313" key="2">
    <source>
        <dbReference type="Proteomes" id="UP001257627"/>
    </source>
</evidence>
<comment type="caution">
    <text evidence="1">The sequence shown here is derived from an EMBL/GenBank/DDBJ whole genome shotgun (WGS) entry which is preliminary data.</text>
</comment>
<gene>
    <name evidence="1" type="ORF">PU648_58880</name>
</gene>